<dbReference type="EMBL" id="JACTVJ010000030">
    <property type="protein sequence ID" value="MBC9718917.1"/>
    <property type="molecule type" value="Genomic_DNA"/>
</dbReference>
<dbReference type="CDD" id="cd01557">
    <property type="entry name" value="BCAT_beta_family"/>
    <property type="match status" value="1"/>
</dbReference>
<evidence type="ECO:0000256" key="1">
    <source>
        <dbReference type="ARBA" id="ARBA00001933"/>
    </source>
</evidence>
<evidence type="ECO:0000256" key="8">
    <source>
        <dbReference type="ARBA" id="ARBA00022679"/>
    </source>
</evidence>
<evidence type="ECO:0000256" key="10">
    <source>
        <dbReference type="ARBA" id="ARBA00023304"/>
    </source>
</evidence>
<name>A0ABR7SWE6_9ACTN</name>
<evidence type="ECO:0000256" key="5">
    <source>
        <dbReference type="ARBA" id="ARBA00009320"/>
    </source>
</evidence>
<proteinExistence type="inferred from homology"/>
<keyword evidence="10 16" id="KW-0100">Branched-chain amino acid biosynthesis</keyword>
<evidence type="ECO:0000256" key="4">
    <source>
        <dbReference type="ARBA" id="ARBA00005072"/>
    </source>
</evidence>
<comment type="caution">
    <text evidence="17">The sequence shown here is derived from an EMBL/GenBank/DDBJ whole genome shotgun (WGS) entry which is preliminary data.</text>
</comment>
<dbReference type="InterPro" id="IPR043131">
    <property type="entry name" value="BCAT-like_N"/>
</dbReference>
<dbReference type="Pfam" id="PF01063">
    <property type="entry name" value="Aminotran_4"/>
    <property type="match status" value="1"/>
</dbReference>
<dbReference type="InterPro" id="IPR001544">
    <property type="entry name" value="Aminotrans_IV"/>
</dbReference>
<evidence type="ECO:0000256" key="13">
    <source>
        <dbReference type="ARBA" id="ARBA00049229"/>
    </source>
</evidence>
<dbReference type="InterPro" id="IPR033939">
    <property type="entry name" value="BCAT_family"/>
</dbReference>
<dbReference type="SUPFAM" id="SSF56752">
    <property type="entry name" value="D-aminoacid aminotransferase-like PLP-dependent enzymes"/>
    <property type="match status" value="1"/>
</dbReference>
<evidence type="ECO:0000256" key="16">
    <source>
        <dbReference type="RuleBase" id="RU004517"/>
    </source>
</evidence>
<comment type="similarity">
    <text evidence="5 14">Belongs to the class-IV pyridoxal-phosphate-dependent aminotransferase family.</text>
</comment>
<evidence type="ECO:0000256" key="3">
    <source>
        <dbReference type="ARBA" id="ARBA00004931"/>
    </source>
</evidence>
<comment type="pathway">
    <text evidence="3">Amino-acid biosynthesis; L-valine biosynthesis; L-valine from pyruvate: step 4/4.</text>
</comment>
<dbReference type="InterPro" id="IPR036038">
    <property type="entry name" value="Aminotransferase-like"/>
</dbReference>
<dbReference type="InterPro" id="IPR005786">
    <property type="entry name" value="B_amino_transII"/>
</dbReference>
<comment type="cofactor">
    <cofactor evidence="1 15">
        <name>pyridoxal 5'-phosphate</name>
        <dbReference type="ChEBI" id="CHEBI:597326"/>
    </cofactor>
</comment>
<dbReference type="EC" id="2.6.1.42" evidence="16"/>
<keyword evidence="8 16" id="KW-0808">Transferase</keyword>
<evidence type="ECO:0000313" key="18">
    <source>
        <dbReference type="Proteomes" id="UP000642284"/>
    </source>
</evidence>
<dbReference type="Gene3D" id="3.20.10.10">
    <property type="entry name" value="D-amino Acid Aminotransferase, subunit A, domain 2"/>
    <property type="match status" value="1"/>
</dbReference>
<evidence type="ECO:0000256" key="6">
    <source>
        <dbReference type="ARBA" id="ARBA00022576"/>
    </source>
</evidence>
<dbReference type="NCBIfam" id="NF009897">
    <property type="entry name" value="PRK13357.1"/>
    <property type="match status" value="1"/>
</dbReference>
<dbReference type="Proteomes" id="UP000642284">
    <property type="component" value="Unassembled WGS sequence"/>
</dbReference>
<evidence type="ECO:0000256" key="11">
    <source>
        <dbReference type="ARBA" id="ARBA00048212"/>
    </source>
</evidence>
<keyword evidence="7 16" id="KW-0028">Amino-acid biosynthesis</keyword>
<evidence type="ECO:0000256" key="14">
    <source>
        <dbReference type="RuleBase" id="RU004106"/>
    </source>
</evidence>
<protein>
    <recommendedName>
        <fullName evidence="16">Branched-chain-amino-acid aminotransferase</fullName>
        <ecNumber evidence="16">2.6.1.42</ecNumber>
    </recommendedName>
</protein>
<gene>
    <name evidence="17" type="ORF">H9Y04_40965</name>
</gene>
<dbReference type="NCBIfam" id="TIGR01123">
    <property type="entry name" value="ilvE_II"/>
    <property type="match status" value="1"/>
</dbReference>
<comment type="pathway">
    <text evidence="2">Amino-acid biosynthesis; L-isoleucine biosynthesis; L-isoleucine from 2-oxobutanoate: step 4/4.</text>
</comment>
<dbReference type="GO" id="GO:0004084">
    <property type="term" value="F:branched-chain-amino-acid transaminase activity"/>
    <property type="evidence" value="ECO:0007669"/>
    <property type="project" value="UniProtKB-EC"/>
</dbReference>
<dbReference type="PANTHER" id="PTHR11825">
    <property type="entry name" value="SUBGROUP IIII AMINOTRANSFERASE"/>
    <property type="match status" value="1"/>
</dbReference>
<accession>A0ABR7SWE6</accession>
<evidence type="ECO:0000313" key="17">
    <source>
        <dbReference type="EMBL" id="MBC9718917.1"/>
    </source>
</evidence>
<dbReference type="InterPro" id="IPR018300">
    <property type="entry name" value="Aminotrans_IV_CS"/>
</dbReference>
<evidence type="ECO:0000256" key="9">
    <source>
        <dbReference type="ARBA" id="ARBA00022898"/>
    </source>
</evidence>
<dbReference type="PIRSF" id="PIRSF006468">
    <property type="entry name" value="BCAT1"/>
    <property type="match status" value="1"/>
</dbReference>
<comment type="pathway">
    <text evidence="4">Amino-acid biosynthesis; L-leucine biosynthesis; L-leucine from 3-methyl-2-oxobutanoate: step 4/4.</text>
</comment>
<evidence type="ECO:0000256" key="7">
    <source>
        <dbReference type="ARBA" id="ARBA00022605"/>
    </source>
</evidence>
<keyword evidence="9 15" id="KW-0663">Pyridoxal phosphate</keyword>
<keyword evidence="6 16" id="KW-0032">Aminotransferase</keyword>
<keyword evidence="18" id="KW-1185">Reference proteome</keyword>
<dbReference type="Gene3D" id="3.30.470.10">
    <property type="match status" value="1"/>
</dbReference>
<sequence length="365" mass="39300">MSAPVLGSAERGAVAPEPARYAFGEFFTEHMVTAAWTREEGWHPAYLRPRGSLSMDPAMVGLHYGQAVFEGLKAYRQADGATGVFRAHDHAERFQRSARRLAMPELPTDTFLRAVDELVASDAGPLPDDPALSLYLRPLLYASEPLLALRPAHQYQFVMIAFLTGGFFADRPDPVSVWINRDQSRAAPGGTGDIKCAGNYAPGYLAQQRAASAGCQQVIWLDPVEHNHVEEMGGMNLFFVHGSGSRARIVTPPRTGTLLPGITRDSLFTLAARLGWRSGEERLSVDGWREACRSGAITEAFACGTAAGVTPIGTVHDGTTSWRIGDGGPGPVTLALRSALTDVQRGRAADPGGWIRRVTAAARAH</sequence>
<dbReference type="RefSeq" id="WP_187819338.1">
    <property type="nucleotide sequence ID" value="NZ_JACTVJ010000030.1"/>
</dbReference>
<evidence type="ECO:0000256" key="2">
    <source>
        <dbReference type="ARBA" id="ARBA00004824"/>
    </source>
</evidence>
<dbReference type="PANTHER" id="PTHR11825:SF44">
    <property type="entry name" value="BRANCHED-CHAIN-AMINO-ACID AMINOTRANSFERASE"/>
    <property type="match status" value="1"/>
</dbReference>
<comment type="catalytic activity">
    <reaction evidence="11 16">
        <text>L-valine + 2-oxoglutarate = 3-methyl-2-oxobutanoate + L-glutamate</text>
        <dbReference type="Rhea" id="RHEA:24813"/>
        <dbReference type="ChEBI" id="CHEBI:11851"/>
        <dbReference type="ChEBI" id="CHEBI:16810"/>
        <dbReference type="ChEBI" id="CHEBI:29985"/>
        <dbReference type="ChEBI" id="CHEBI:57762"/>
        <dbReference type="EC" id="2.6.1.42"/>
    </reaction>
</comment>
<comment type="catalytic activity">
    <reaction evidence="13 16">
        <text>L-leucine + 2-oxoglutarate = 4-methyl-2-oxopentanoate + L-glutamate</text>
        <dbReference type="Rhea" id="RHEA:18321"/>
        <dbReference type="ChEBI" id="CHEBI:16810"/>
        <dbReference type="ChEBI" id="CHEBI:17865"/>
        <dbReference type="ChEBI" id="CHEBI:29985"/>
        <dbReference type="ChEBI" id="CHEBI:57427"/>
        <dbReference type="EC" id="2.6.1.42"/>
    </reaction>
</comment>
<evidence type="ECO:0000256" key="12">
    <source>
        <dbReference type="ARBA" id="ARBA00048798"/>
    </source>
</evidence>
<evidence type="ECO:0000256" key="15">
    <source>
        <dbReference type="RuleBase" id="RU004516"/>
    </source>
</evidence>
<organism evidence="17 18">
    <name type="scientific">Streptomyces polyasparticus</name>
    <dbReference type="NCBI Taxonomy" id="2767826"/>
    <lineage>
        <taxon>Bacteria</taxon>
        <taxon>Bacillati</taxon>
        <taxon>Actinomycetota</taxon>
        <taxon>Actinomycetes</taxon>
        <taxon>Kitasatosporales</taxon>
        <taxon>Streptomycetaceae</taxon>
        <taxon>Streptomyces</taxon>
    </lineage>
</organism>
<dbReference type="PROSITE" id="PS00770">
    <property type="entry name" value="AA_TRANSFER_CLASS_4"/>
    <property type="match status" value="1"/>
</dbReference>
<reference evidence="17 18" key="1">
    <citation type="submission" date="2020-08" db="EMBL/GenBank/DDBJ databases">
        <title>Genemic of Streptomyces polyaspartic.</title>
        <authorList>
            <person name="Liu W."/>
        </authorList>
    </citation>
    <scope>NUCLEOTIDE SEQUENCE [LARGE SCALE GENOMIC DNA]</scope>
    <source>
        <strain evidence="17 18">TRM66268-LWL</strain>
    </source>
</reference>
<dbReference type="InterPro" id="IPR043132">
    <property type="entry name" value="BCAT-like_C"/>
</dbReference>
<comment type="catalytic activity">
    <reaction evidence="12 16">
        <text>L-isoleucine + 2-oxoglutarate = (S)-3-methyl-2-oxopentanoate + L-glutamate</text>
        <dbReference type="Rhea" id="RHEA:24801"/>
        <dbReference type="ChEBI" id="CHEBI:16810"/>
        <dbReference type="ChEBI" id="CHEBI:29985"/>
        <dbReference type="ChEBI" id="CHEBI:35146"/>
        <dbReference type="ChEBI" id="CHEBI:58045"/>
        <dbReference type="EC" id="2.6.1.42"/>
    </reaction>
</comment>